<gene>
    <name evidence="3" type="ORF">BI375_19445</name>
    <name evidence="2" type="ORF">F0262_18445</name>
</gene>
<dbReference type="Pfam" id="PF00583">
    <property type="entry name" value="Acetyltransf_1"/>
    <property type="match status" value="1"/>
</dbReference>
<dbReference type="OrthoDB" id="8304386at2"/>
<dbReference type="InterPro" id="IPR016181">
    <property type="entry name" value="Acyl_CoA_acyltransferase"/>
</dbReference>
<dbReference type="RefSeq" id="WP_010448765.1">
    <property type="nucleotide sequence ID" value="NZ_CAJDZO010000004.1"/>
</dbReference>
<organism evidence="2 5">
    <name type="scientific">Vibrio rotiferianus</name>
    <dbReference type="NCBI Taxonomy" id="190895"/>
    <lineage>
        <taxon>Bacteria</taxon>
        <taxon>Pseudomonadati</taxon>
        <taxon>Pseudomonadota</taxon>
        <taxon>Gammaproteobacteria</taxon>
        <taxon>Vibrionales</taxon>
        <taxon>Vibrionaceae</taxon>
        <taxon>Vibrio</taxon>
    </lineage>
</organism>
<dbReference type="KEGG" id="vro:BSZ04_14570"/>
<accession>A0A2K7SVH1</accession>
<protein>
    <submittedName>
        <fullName evidence="2">GNAT family N-acetyltransferase</fullName>
    </submittedName>
</protein>
<dbReference type="EMBL" id="VTYN01000023">
    <property type="protein sequence ID" value="NOH50026.1"/>
    <property type="molecule type" value="Genomic_DNA"/>
</dbReference>
<dbReference type="Gene3D" id="3.40.630.30">
    <property type="match status" value="1"/>
</dbReference>
<feature type="domain" description="N-acetyltransferase" evidence="1">
    <location>
        <begin position="2"/>
        <end position="155"/>
    </location>
</feature>
<evidence type="ECO:0000313" key="3">
    <source>
        <dbReference type="EMBL" id="OHY93510.1"/>
    </source>
</evidence>
<dbReference type="SUPFAM" id="SSF55729">
    <property type="entry name" value="Acyl-CoA N-acyltransferases (Nat)"/>
    <property type="match status" value="1"/>
</dbReference>
<name>A0A2K7SVH1_9VIBR</name>
<comment type="caution">
    <text evidence="2">The sequence shown here is derived from an EMBL/GenBank/DDBJ whole genome shotgun (WGS) entry which is preliminary data.</text>
</comment>
<dbReference type="GeneID" id="47656513"/>
<reference evidence="2 5" key="2">
    <citation type="submission" date="2019-08" db="EMBL/GenBank/DDBJ databases">
        <title>Draft genome sequencing and comparative genomics of hatchery-associated Vibrios.</title>
        <authorList>
            <person name="Kehlet-Delgado H."/>
            <person name="Mueller R.S."/>
        </authorList>
    </citation>
    <scope>NUCLEOTIDE SEQUENCE [LARGE SCALE GENOMIC DNA]</scope>
    <source>
        <strain evidence="2 5">00-78-3</strain>
    </source>
</reference>
<evidence type="ECO:0000313" key="4">
    <source>
        <dbReference type="Proteomes" id="UP000180133"/>
    </source>
</evidence>
<keyword evidence="2" id="KW-0808">Transferase</keyword>
<dbReference type="Proteomes" id="UP000180133">
    <property type="component" value="Unassembled WGS sequence"/>
</dbReference>
<evidence type="ECO:0000313" key="5">
    <source>
        <dbReference type="Proteomes" id="UP000572072"/>
    </source>
</evidence>
<dbReference type="PROSITE" id="PS51186">
    <property type="entry name" value="GNAT"/>
    <property type="match status" value="1"/>
</dbReference>
<dbReference type="AlphaFoldDB" id="A0A2K7SVH1"/>
<sequence length="155" mass="17437">MIAIKPAKLKDFASLMQLEVHDDQKGFFKPFEQAYQNRSKSEVFYTIFQDSLAVGYLVIDKAFAQYAPFAKRHELKLSYMVIGKQFQQKGVGKATLQKLMVYGYAIDAESNSICATVSCSNKVGITLFESAGFENTQKTIYEPDGKAVIMRHPLS</sequence>
<dbReference type="GO" id="GO:0016747">
    <property type="term" value="F:acyltransferase activity, transferring groups other than amino-acyl groups"/>
    <property type="evidence" value="ECO:0007669"/>
    <property type="project" value="InterPro"/>
</dbReference>
<dbReference type="Proteomes" id="UP000572072">
    <property type="component" value="Unassembled WGS sequence"/>
</dbReference>
<dbReference type="InterPro" id="IPR000182">
    <property type="entry name" value="GNAT_dom"/>
</dbReference>
<proteinExistence type="predicted"/>
<evidence type="ECO:0000259" key="1">
    <source>
        <dbReference type="PROSITE" id="PS51186"/>
    </source>
</evidence>
<reference evidence="3 4" key="1">
    <citation type="submission" date="2016-09" db="EMBL/GenBank/DDBJ databases">
        <title>Isolation, identification and antibiotic sensitivity analysis of bacterial pathogen from juvenile Hippocampus erectus with tail-rotted disease.</title>
        <authorList>
            <person name="Yang Q."/>
        </authorList>
    </citation>
    <scope>NUCLEOTIDE SEQUENCE [LARGE SCALE GENOMIC DNA]</scope>
    <source>
        <strain evidence="3 4">HM-10</strain>
    </source>
</reference>
<dbReference type="EMBL" id="MKFT01000010">
    <property type="protein sequence ID" value="OHY93510.1"/>
    <property type="molecule type" value="Genomic_DNA"/>
</dbReference>
<keyword evidence="4" id="KW-1185">Reference proteome</keyword>
<evidence type="ECO:0000313" key="2">
    <source>
        <dbReference type="EMBL" id="NOH50026.1"/>
    </source>
</evidence>